<name>A0A059CWX2_EUCGR</name>
<proteinExistence type="predicted"/>
<accession>A0A059CWX2</accession>
<organism evidence="1">
    <name type="scientific">Eucalyptus grandis</name>
    <name type="common">Flooded gum</name>
    <dbReference type="NCBI Taxonomy" id="71139"/>
    <lineage>
        <taxon>Eukaryota</taxon>
        <taxon>Viridiplantae</taxon>
        <taxon>Streptophyta</taxon>
        <taxon>Embryophyta</taxon>
        <taxon>Tracheophyta</taxon>
        <taxon>Spermatophyta</taxon>
        <taxon>Magnoliopsida</taxon>
        <taxon>eudicotyledons</taxon>
        <taxon>Gunneridae</taxon>
        <taxon>Pentapetalae</taxon>
        <taxon>rosids</taxon>
        <taxon>malvids</taxon>
        <taxon>Myrtales</taxon>
        <taxon>Myrtaceae</taxon>
        <taxon>Myrtoideae</taxon>
        <taxon>Eucalypteae</taxon>
        <taxon>Eucalyptus</taxon>
    </lineage>
</organism>
<dbReference type="InParanoid" id="A0A059CWX2"/>
<sequence>MEIADPCQLQLAIEEQTISPFHSEYSIAVSFLQVKFQYYVQQVQARMLFPFLICPYMWRLQTSREVIADKFIGHV</sequence>
<dbReference type="Gramene" id="KCW82948">
    <property type="protein sequence ID" value="KCW82948"/>
    <property type="gene ID" value="EUGRSUZ_C04323"/>
</dbReference>
<reference evidence="1" key="1">
    <citation type="submission" date="2013-07" db="EMBL/GenBank/DDBJ databases">
        <title>The genome of Eucalyptus grandis.</title>
        <authorList>
            <person name="Schmutz J."/>
            <person name="Hayes R."/>
            <person name="Myburg A."/>
            <person name="Tuskan G."/>
            <person name="Grattapaglia D."/>
            <person name="Rokhsar D.S."/>
        </authorList>
    </citation>
    <scope>NUCLEOTIDE SEQUENCE</scope>
    <source>
        <tissue evidence="1">Leaf extractions</tissue>
    </source>
</reference>
<evidence type="ECO:0000313" key="1">
    <source>
        <dbReference type="EMBL" id="KCW82948.1"/>
    </source>
</evidence>
<dbReference type="AlphaFoldDB" id="A0A059CWX2"/>
<dbReference type="EMBL" id="KK198755">
    <property type="protein sequence ID" value="KCW82948.1"/>
    <property type="molecule type" value="Genomic_DNA"/>
</dbReference>
<protein>
    <submittedName>
        <fullName evidence="1">Uncharacterized protein</fullName>
    </submittedName>
</protein>
<gene>
    <name evidence="1" type="ORF">EUGRSUZ_C04323</name>
</gene>